<dbReference type="RefSeq" id="WP_218837933.1">
    <property type="nucleotide sequence ID" value="NZ_FZMP01000091.1"/>
</dbReference>
<dbReference type="PROSITE" id="PS50994">
    <property type="entry name" value="INTEGRASE"/>
    <property type="match status" value="1"/>
</dbReference>
<dbReference type="PANTHER" id="PTHR35528:SF3">
    <property type="entry name" value="BLL1675 PROTEIN"/>
    <property type="match status" value="1"/>
</dbReference>
<dbReference type="EMBL" id="FZMP01000091">
    <property type="protein sequence ID" value="SNQ60443.1"/>
    <property type="molecule type" value="Genomic_DNA"/>
</dbReference>
<dbReference type="GO" id="GO:0008270">
    <property type="term" value="F:zinc ion binding"/>
    <property type="evidence" value="ECO:0007669"/>
    <property type="project" value="UniProtKB-KW"/>
</dbReference>
<evidence type="ECO:0000259" key="2">
    <source>
        <dbReference type="PROSITE" id="PS50966"/>
    </source>
</evidence>
<dbReference type="Proteomes" id="UP000218615">
    <property type="component" value="Unassembled WGS sequence"/>
</dbReference>
<dbReference type="GO" id="GO:0015074">
    <property type="term" value="P:DNA integration"/>
    <property type="evidence" value="ECO:0007669"/>
    <property type="project" value="InterPro"/>
</dbReference>
<dbReference type="InterPro" id="IPR001584">
    <property type="entry name" value="Integrase_cat-core"/>
</dbReference>
<keyword evidence="1" id="KW-0863">Zinc-finger</keyword>
<evidence type="ECO:0000259" key="3">
    <source>
        <dbReference type="PROSITE" id="PS50994"/>
    </source>
</evidence>
<feature type="domain" description="SWIM-type" evidence="2">
    <location>
        <begin position="37"/>
        <end position="82"/>
    </location>
</feature>
<dbReference type="InterPro" id="IPR007527">
    <property type="entry name" value="Znf_SWIM"/>
</dbReference>
<proteinExistence type="predicted"/>
<reference evidence="5" key="1">
    <citation type="submission" date="2017-06" db="EMBL/GenBank/DDBJ databases">
        <authorList>
            <person name="Cremers G."/>
        </authorList>
    </citation>
    <scope>NUCLEOTIDE SEQUENCE [LARGE SCALE GENOMIC DNA]</scope>
</reference>
<dbReference type="OrthoDB" id="43045at2157"/>
<dbReference type="PROSITE" id="PS50966">
    <property type="entry name" value="ZF_SWIM"/>
    <property type="match status" value="1"/>
</dbReference>
<name>A0A284VMJ9_9EURY</name>
<dbReference type="GO" id="GO:0003676">
    <property type="term" value="F:nucleic acid binding"/>
    <property type="evidence" value="ECO:0007669"/>
    <property type="project" value="InterPro"/>
</dbReference>
<dbReference type="Gene3D" id="3.30.420.10">
    <property type="entry name" value="Ribonuclease H-like superfamily/Ribonuclease H"/>
    <property type="match status" value="1"/>
</dbReference>
<keyword evidence="1" id="KW-0862">Zinc</keyword>
<evidence type="ECO:0000313" key="4">
    <source>
        <dbReference type="EMBL" id="SNQ60443.1"/>
    </source>
</evidence>
<dbReference type="InterPro" id="IPR052183">
    <property type="entry name" value="IS_Transposase"/>
</dbReference>
<organism evidence="4 5">
    <name type="scientific">Candidatus Methanoperedens nitratireducens</name>
    <dbReference type="NCBI Taxonomy" id="1392998"/>
    <lineage>
        <taxon>Archaea</taxon>
        <taxon>Methanobacteriati</taxon>
        <taxon>Methanobacteriota</taxon>
        <taxon>Stenosarchaea group</taxon>
        <taxon>Methanomicrobia</taxon>
        <taxon>Methanosarcinales</taxon>
        <taxon>ANME-2 cluster</taxon>
        <taxon>Candidatus Methanoperedentaceae</taxon>
        <taxon>Candidatus Methanoperedens</taxon>
    </lineage>
</organism>
<keyword evidence="1" id="KW-0479">Metal-binding</keyword>
<dbReference type="InterPro" id="IPR036397">
    <property type="entry name" value="RNaseH_sf"/>
</dbReference>
<protein>
    <submittedName>
        <fullName evidence="4">Transposase</fullName>
    </submittedName>
</protein>
<dbReference type="SUPFAM" id="SSF53098">
    <property type="entry name" value="Ribonuclease H-like"/>
    <property type="match status" value="1"/>
</dbReference>
<dbReference type="PANTHER" id="PTHR35528">
    <property type="entry name" value="BLL1675 PROTEIN"/>
    <property type="match status" value="1"/>
</dbReference>
<accession>A0A284VMJ9</accession>
<dbReference type="Pfam" id="PF13610">
    <property type="entry name" value="DDE_Tnp_IS240"/>
    <property type="match status" value="1"/>
</dbReference>
<evidence type="ECO:0000256" key="1">
    <source>
        <dbReference type="PROSITE-ProRule" id="PRU00325"/>
    </source>
</evidence>
<evidence type="ECO:0000313" key="5">
    <source>
        <dbReference type="Proteomes" id="UP000218615"/>
    </source>
</evidence>
<dbReference type="InterPro" id="IPR032874">
    <property type="entry name" value="DDE_dom"/>
</dbReference>
<keyword evidence="5" id="KW-1185">Reference proteome</keyword>
<sequence length="387" mass="44280">MFANNENNLQTVGTREDRGKAIAEKQGQIIRINDHSYKVKSQSSDTLYDVASTEIGWKCSCPDHKNRGVQCKHIFGVVFSFGIRKEVEKVRIEPIVSVSSCVYCHSTNVIKYGVRHNKYGDVQLFHCNDCSRHYTLNLGFEKMKASPKAVTMAMQLYFSGESLRNVADSMKLLGVKVSHVAVYNWIQKYTELMKQYVDKLKPNVGSTWRADEVFVKFSGNMKYLFAVMDDETRYWIAQEVANTKDKHDAKNLFHEAKVIAGKRPNTMITDGLPAYHDAFNKEFYTNKKPQSKHINAIKLDGDMNNNKMERINGEIRDREKVMRGLKEKNTPILPGYQIFHNFMRPHEALKGKTPAEACGIEVVGENKWITLIQNASHTERQKNNGAQ</sequence>
<dbReference type="InterPro" id="IPR012337">
    <property type="entry name" value="RNaseH-like_sf"/>
</dbReference>
<gene>
    <name evidence="4" type="ORF">MNV_1800027</name>
</gene>
<dbReference type="AlphaFoldDB" id="A0A284VMJ9"/>
<feature type="domain" description="Integrase catalytic" evidence="3">
    <location>
        <begin position="198"/>
        <end position="362"/>
    </location>
</feature>